<dbReference type="InterPro" id="IPR046341">
    <property type="entry name" value="SET_dom_sf"/>
</dbReference>
<reference evidence="2 3" key="1">
    <citation type="journal article" date="2011" name="Cell">
        <title>Insight into structure and assembly of the nuclear pore complex by utilizing the genome of a eukaryotic thermophile.</title>
        <authorList>
            <person name="Amlacher S."/>
            <person name="Sarges P."/>
            <person name="Flemming D."/>
            <person name="van Noort V."/>
            <person name="Kunze R."/>
            <person name="Devos D.P."/>
            <person name="Arumugam M."/>
            <person name="Bork P."/>
            <person name="Hurt E."/>
        </authorList>
    </citation>
    <scope>NUCLEOTIDE SEQUENCE [LARGE SCALE GENOMIC DNA]</scope>
    <source>
        <strain evidence="3">DSM 1495 / CBS 144.50 / IMI 039719</strain>
    </source>
</reference>
<dbReference type="SUPFAM" id="SSF82199">
    <property type="entry name" value="SET domain"/>
    <property type="match status" value="1"/>
</dbReference>
<dbReference type="HOGENOM" id="CLU_089689_0_0_1"/>
<dbReference type="STRING" id="759272.G0S2D2"/>
<dbReference type="EMBL" id="GL988040">
    <property type="protein sequence ID" value="EGS22165.1"/>
    <property type="molecule type" value="Genomic_DNA"/>
</dbReference>
<proteinExistence type="predicted"/>
<dbReference type="eggNOG" id="KOG2084">
    <property type="taxonomic scope" value="Eukaryota"/>
</dbReference>
<dbReference type="KEGG" id="cthr:CTHT_0016820"/>
<evidence type="ECO:0000313" key="3">
    <source>
        <dbReference type="Proteomes" id="UP000008066"/>
    </source>
</evidence>
<dbReference type="InterPro" id="IPR001214">
    <property type="entry name" value="SET_dom"/>
</dbReference>
<dbReference type="InterPro" id="IPR053185">
    <property type="entry name" value="SET_domain_protein"/>
</dbReference>
<dbReference type="PANTHER" id="PTHR47332:SF6">
    <property type="entry name" value="SET DOMAIN-CONTAINING PROTEIN"/>
    <property type="match status" value="1"/>
</dbReference>
<dbReference type="OMA" id="FECKCAL"/>
<dbReference type="Pfam" id="PF00856">
    <property type="entry name" value="SET"/>
    <property type="match status" value="1"/>
</dbReference>
<name>G0S2D2_CHATD</name>
<dbReference type="OrthoDB" id="438641at2759"/>
<dbReference type="RefSeq" id="XP_006692184.1">
    <property type="nucleotide sequence ID" value="XM_006692121.1"/>
</dbReference>
<organism evidence="3">
    <name type="scientific">Chaetomium thermophilum (strain DSM 1495 / CBS 144.50 / IMI 039719)</name>
    <name type="common">Thermochaetoides thermophila</name>
    <dbReference type="NCBI Taxonomy" id="759272"/>
    <lineage>
        <taxon>Eukaryota</taxon>
        <taxon>Fungi</taxon>
        <taxon>Dikarya</taxon>
        <taxon>Ascomycota</taxon>
        <taxon>Pezizomycotina</taxon>
        <taxon>Sordariomycetes</taxon>
        <taxon>Sordariomycetidae</taxon>
        <taxon>Sordariales</taxon>
        <taxon>Chaetomiaceae</taxon>
        <taxon>Thermochaetoides</taxon>
    </lineage>
</organism>
<sequence length="271" mass="31520">MLATQKLHKHNVILVEFPVLIVRLDFINRDIFTERQKRAMLRKAVKQLPPGRRDAFMALARSTGGEPVLDVIRTNGFGIEIQGEQHLAIVINGSRINHNCRPNPSNMAMEVVTLRDIQAGEEVTYSYVPLGYTSEERQAVLQAWGFRCRCDLCSASRKEKEISDSRRVRLLYIHHTLRQASELNSRRIGELVSEALWLIDQEQLHPQLVEYYETFTRAYLDIGDFDMAWRFANLTDKTWMFYGGEEHENLEGMKKLREDILQRALVERDDD</sequence>
<dbReference type="Proteomes" id="UP000008066">
    <property type="component" value="Unassembled WGS sequence"/>
</dbReference>
<feature type="domain" description="SET" evidence="1">
    <location>
        <begin position="2"/>
        <end position="127"/>
    </location>
</feature>
<evidence type="ECO:0000313" key="2">
    <source>
        <dbReference type="EMBL" id="EGS22165.1"/>
    </source>
</evidence>
<dbReference type="PANTHER" id="PTHR47332">
    <property type="entry name" value="SET DOMAIN-CONTAINING PROTEIN 5"/>
    <property type="match status" value="1"/>
</dbReference>
<protein>
    <recommendedName>
        <fullName evidence="1">SET domain-containing protein</fullName>
    </recommendedName>
</protein>
<accession>G0S2D2</accession>
<dbReference type="GeneID" id="18255720"/>
<dbReference type="AlphaFoldDB" id="G0S2D2"/>
<dbReference type="CDD" id="cd20071">
    <property type="entry name" value="SET_SMYD"/>
    <property type="match status" value="1"/>
</dbReference>
<dbReference type="Gene3D" id="2.170.270.10">
    <property type="entry name" value="SET domain"/>
    <property type="match status" value="1"/>
</dbReference>
<evidence type="ECO:0000259" key="1">
    <source>
        <dbReference type="Pfam" id="PF00856"/>
    </source>
</evidence>
<gene>
    <name evidence="2" type="ORF">CTHT_0016820</name>
</gene>
<keyword evidence="3" id="KW-1185">Reference proteome</keyword>